<protein>
    <submittedName>
        <fullName evidence="1">Uncharacterized protein</fullName>
    </submittedName>
</protein>
<sequence>MYFYPNYFFSKNLGYNVFSFKIFFL</sequence>
<gene>
    <name evidence="1" type="ORF">Mp_zg00710</name>
</gene>
<proteinExistence type="predicted"/>
<dbReference type="AlphaFoldDB" id="A0A679E095"/>
<accession>A0A679E095</accession>
<name>A0A679E095_MARPO</name>
<evidence type="ECO:0000313" key="1">
    <source>
        <dbReference type="EMBL" id="BBN20733.1"/>
    </source>
</evidence>
<dbReference type="EMBL" id="AP020114">
    <property type="protein sequence ID" value="BBN20733.1"/>
    <property type="molecule type" value="Genomic_DNA"/>
</dbReference>
<reference evidence="1" key="1">
    <citation type="journal article" date="2019" name="Curr. Biol.">
        <title>Chromatin organization in early land plants reveals an ancestral association between H3K27me3, transposons, and constitutive heterochromatin.</title>
        <authorList>
            <person name="Montgomery S.A."/>
            <person name="Tanizawa Y."/>
            <person name="Galik B."/>
            <person name="Wang N."/>
            <person name="Ito T."/>
            <person name="Mochizuki T."/>
            <person name="Akimcheva S."/>
            <person name="Bowman J."/>
            <person name="Cognat V."/>
            <person name="Drouard L."/>
            <person name="Ekker H."/>
            <person name="Houng S."/>
            <person name="Kohchi T."/>
            <person name="Lin S."/>
            <person name="Liu L.D."/>
            <person name="Nakamura Y."/>
            <person name="Valeeva L.R."/>
            <person name="Shakirov E.V."/>
            <person name="Shippen D.E."/>
            <person name="Wei W."/>
            <person name="Yagura M."/>
            <person name="Yamaoka S."/>
            <person name="Yamato K.T."/>
            <person name="Liu C."/>
            <person name="Berger F."/>
        </authorList>
    </citation>
    <scope>NUCLEOTIDE SEQUENCE</scope>
    <source>
        <strain evidence="1">Tak-1</strain>
    </source>
</reference>
<organism evidence="1">
    <name type="scientific">Marchantia polymorpha subsp. ruderalis</name>
    <dbReference type="NCBI Taxonomy" id="1480154"/>
    <lineage>
        <taxon>Eukaryota</taxon>
        <taxon>Viridiplantae</taxon>
        <taxon>Streptophyta</taxon>
        <taxon>Embryophyta</taxon>
        <taxon>Marchantiophyta</taxon>
        <taxon>Marchantiopsida</taxon>
        <taxon>Marchantiidae</taxon>
        <taxon>Marchantiales</taxon>
        <taxon>Marchantiaceae</taxon>
        <taxon>Marchantia</taxon>
    </lineage>
</organism>